<keyword evidence="2" id="KW-0732">Signal</keyword>
<dbReference type="RefSeq" id="WP_165112543.1">
    <property type="nucleotide sequence ID" value="NZ_JAALAA010000017.1"/>
</dbReference>
<sequence length="372" mass="39078">MTPPSFTPSSHALLGLAPRPPEAVSIAFVVPMQGPTGIYGPGCLACGELAAEELNAGGGIAGRPVELVAVDAGRPPAEVAAEVTRLVELGRVDAIAGWHISAVRQAITARVGGRSLYAFAAMHEGGDDTPGVFMIGERPVNQLLPAAAWMRANHGVSRWAVVGNDYVFPRVTGSTARAALRGSLSEVVSETYVPLGTRDFAGVLRGLEGGEQDGVIMLLMGQDAVHFNRQFAAAGLSSSLTRLSPAVEENTLLAGGAGANANVFAAAAYFDGLTTPESAGLADRYYRRFGEYAPSLNAVGESCYESLMFLRQVGDACGSLEVEPALRLAERHTYSSPRGLMRMHGNLVDQDVYIAAADGLRFEIQEQIAYAS</sequence>
<comment type="similarity">
    <text evidence="1">Belongs to the leucine-binding protein family.</text>
</comment>
<dbReference type="EMBL" id="JAALAA010000017">
    <property type="protein sequence ID" value="NGN94869.1"/>
    <property type="molecule type" value="Genomic_DNA"/>
</dbReference>
<feature type="domain" description="Leucine-binding protein" evidence="3">
    <location>
        <begin position="24"/>
        <end position="358"/>
    </location>
</feature>
<dbReference type="Pfam" id="PF13458">
    <property type="entry name" value="Peripla_BP_6"/>
    <property type="match status" value="1"/>
</dbReference>
<protein>
    <submittedName>
        <fullName evidence="4">Substrate-binding domain-containing protein</fullName>
    </submittedName>
</protein>
<reference evidence="4 5" key="1">
    <citation type="submission" date="2020-02" db="EMBL/GenBank/DDBJ databases">
        <title>Whole-genome analyses of novel actinobacteria.</title>
        <authorList>
            <person name="Sahin N."/>
        </authorList>
    </citation>
    <scope>NUCLEOTIDE SEQUENCE [LARGE SCALE GENOMIC DNA]</scope>
    <source>
        <strain evidence="4 5">KC13</strain>
    </source>
</reference>
<comment type="caution">
    <text evidence="4">The sequence shown here is derived from an EMBL/GenBank/DDBJ whole genome shotgun (WGS) entry which is preliminary data.</text>
</comment>
<evidence type="ECO:0000259" key="3">
    <source>
        <dbReference type="Pfam" id="PF13458"/>
    </source>
</evidence>
<name>A0A6M1RBJ7_9ACTN</name>
<dbReference type="InterPro" id="IPR028081">
    <property type="entry name" value="Leu-bd"/>
</dbReference>
<dbReference type="PANTHER" id="PTHR47628:SF1">
    <property type="entry name" value="ALIPHATIC AMIDASE EXPRESSION-REGULATING PROTEIN"/>
    <property type="match status" value="1"/>
</dbReference>
<organism evidence="4 5">
    <name type="scientific">Nocardioides turkmenicus</name>
    <dbReference type="NCBI Taxonomy" id="2711220"/>
    <lineage>
        <taxon>Bacteria</taxon>
        <taxon>Bacillati</taxon>
        <taxon>Actinomycetota</taxon>
        <taxon>Actinomycetes</taxon>
        <taxon>Propionibacteriales</taxon>
        <taxon>Nocardioidaceae</taxon>
        <taxon>Nocardioides</taxon>
    </lineage>
</organism>
<evidence type="ECO:0000256" key="1">
    <source>
        <dbReference type="ARBA" id="ARBA00010062"/>
    </source>
</evidence>
<accession>A0A6M1RBJ7</accession>
<dbReference type="Proteomes" id="UP000483261">
    <property type="component" value="Unassembled WGS sequence"/>
</dbReference>
<proteinExistence type="inferred from homology"/>
<dbReference type="SUPFAM" id="SSF53822">
    <property type="entry name" value="Periplasmic binding protein-like I"/>
    <property type="match status" value="1"/>
</dbReference>
<evidence type="ECO:0000313" key="5">
    <source>
        <dbReference type="Proteomes" id="UP000483261"/>
    </source>
</evidence>
<gene>
    <name evidence="4" type="ORF">G5C66_19270</name>
</gene>
<evidence type="ECO:0000256" key="2">
    <source>
        <dbReference type="ARBA" id="ARBA00022729"/>
    </source>
</evidence>
<keyword evidence="5" id="KW-1185">Reference proteome</keyword>
<evidence type="ECO:0000313" key="4">
    <source>
        <dbReference type="EMBL" id="NGN94869.1"/>
    </source>
</evidence>
<dbReference type="CDD" id="cd06358">
    <property type="entry name" value="PBP1_NHase"/>
    <property type="match status" value="1"/>
</dbReference>
<dbReference type="PANTHER" id="PTHR47628">
    <property type="match status" value="1"/>
</dbReference>
<dbReference type="InterPro" id="IPR028082">
    <property type="entry name" value="Peripla_BP_I"/>
</dbReference>
<dbReference type="AlphaFoldDB" id="A0A6M1RBJ7"/>
<dbReference type="Gene3D" id="3.40.50.2300">
    <property type="match status" value="2"/>
</dbReference>